<dbReference type="AlphaFoldDB" id="A0A3R7MZG9"/>
<dbReference type="GO" id="GO:0016757">
    <property type="term" value="F:glycosyltransferase activity"/>
    <property type="evidence" value="ECO:0007669"/>
    <property type="project" value="UniProtKB-KW"/>
</dbReference>
<sequence length="811" mass="92121">MGRCRLSPRCLWRATVAFAAAVSFLWLVSLNLGAPAFPDEAAAAGVRRVVSAPPPEDGEAYSSLYCVGHKFNDPRSATAAPSSFAGRPAHGPRDRADGAVATERVDVAVNGVLSPDLVDIATLTEPDMTMGSMDSYYYPIYNRTCLYTFVYFDNRRNKFFFYLQNTSTHRRLLAAGKLNLPPVSLSSRPLELPRAKAETLRRKSRWAFAYTPVVVLGRRPREKAQRARWGRHDEVAVPHHNMLVAYFLPTVAPWNFAHTLLCDLFGFFWGSMELQRTLAHAFPAEVKFLAEALPDAQLLAASFRYFPQHRLPNSNKAFAFMSRRPAIYDLALPSGVYRGLLAGTGTKSWSWVSSAYAASGSPALWYAFRHYIVRITGAQQPSHRSGAFAALPGPQSPLRVSICQKKDKRGILNDQELLLFLQKRFGSARSGVEFLLESIVGHSAREQVEMMLATDIFVCNEGTLATTFFLMNPGSVFVAIPLVYHSPHLHRRNISTPDAWWSLPDLIRVDPRFNTGGNIDWFPPTIPWVRLTWYSEIPLSETSIQQPLRGLHNYMPDYNVRINLERFASLMQRAIAFVRGRGTLWRVHFAPTPFKENAASLHFSHDAGSTAVVSFEARHHYRAVFLDPANWTDVVNNISLRRIFYLHESHVESRRFRGRTHRPPNYSVTADQCRRLMHLRPALATCFNTALCRYGMSWLCEMFANGRYSQRFFHDKWRLSRGRCGGVESWPEYWRQRPELLRRTVLARAAGQGVALLDLAEATDYFFDVRETLNLSRYLYFDREDLEASYRSTDLGPNLRAEGDAVRRLFG</sequence>
<organism evidence="1 2">
    <name type="scientific">Trypanosoma conorhini</name>
    <dbReference type="NCBI Taxonomy" id="83891"/>
    <lineage>
        <taxon>Eukaryota</taxon>
        <taxon>Discoba</taxon>
        <taxon>Euglenozoa</taxon>
        <taxon>Kinetoplastea</taxon>
        <taxon>Metakinetoplastina</taxon>
        <taxon>Trypanosomatida</taxon>
        <taxon>Trypanosomatidae</taxon>
        <taxon>Trypanosoma</taxon>
    </lineage>
</organism>
<protein>
    <submittedName>
        <fullName evidence="1">Glycosyltransferase</fullName>
        <ecNumber evidence="1">2.4.-.-</ecNumber>
    </submittedName>
</protein>
<dbReference type="RefSeq" id="XP_029230008.1">
    <property type="nucleotide sequence ID" value="XM_029369843.1"/>
</dbReference>
<name>A0A3R7MZG9_9TRYP</name>
<dbReference type="Proteomes" id="UP000284403">
    <property type="component" value="Unassembled WGS sequence"/>
</dbReference>
<dbReference type="GeneID" id="40316531"/>
<dbReference type="EC" id="2.4.-.-" evidence="1"/>
<reference evidence="1 2" key="1">
    <citation type="journal article" date="2018" name="BMC Genomics">
        <title>Genomic comparison of Trypanosoma conorhini and Trypanosoma rangeli to Trypanosoma cruzi strains of high and low virulence.</title>
        <authorList>
            <person name="Bradwell K.R."/>
            <person name="Koparde V.N."/>
            <person name="Matveyev A.V."/>
            <person name="Serrano M.G."/>
            <person name="Alves J.M."/>
            <person name="Parikh H."/>
            <person name="Huang B."/>
            <person name="Lee V."/>
            <person name="Espinosa-Alvarez O."/>
            <person name="Ortiz P.A."/>
            <person name="Costa-Martins A.G."/>
            <person name="Teixeira M.M."/>
            <person name="Buck G.A."/>
        </authorList>
    </citation>
    <scope>NUCLEOTIDE SEQUENCE [LARGE SCALE GENOMIC DNA]</scope>
    <source>
        <strain evidence="1 2">025E</strain>
    </source>
</reference>
<comment type="caution">
    <text evidence="1">The sequence shown here is derived from an EMBL/GenBank/DDBJ whole genome shotgun (WGS) entry which is preliminary data.</text>
</comment>
<evidence type="ECO:0000313" key="2">
    <source>
        <dbReference type="Proteomes" id="UP000284403"/>
    </source>
</evidence>
<dbReference type="OrthoDB" id="241989at2759"/>
<gene>
    <name evidence="1" type="ORF">Tco025E_02920</name>
</gene>
<accession>A0A3R7MZG9</accession>
<keyword evidence="1" id="KW-0808">Transferase</keyword>
<dbReference type="EMBL" id="MKKU01000126">
    <property type="protein sequence ID" value="RNF23009.1"/>
    <property type="molecule type" value="Genomic_DNA"/>
</dbReference>
<proteinExistence type="predicted"/>
<keyword evidence="1" id="KW-0328">Glycosyltransferase</keyword>
<keyword evidence="2" id="KW-1185">Reference proteome</keyword>
<evidence type="ECO:0000313" key="1">
    <source>
        <dbReference type="EMBL" id="RNF23009.1"/>
    </source>
</evidence>